<gene>
    <name evidence="1" type="ORF">BRAPAZ1V2_A08P01560.2</name>
</gene>
<dbReference type="AlphaFoldDB" id="A0A8D9HBM9"/>
<dbReference type="EMBL" id="LS974624">
    <property type="protein sequence ID" value="CAG7896490.1"/>
    <property type="molecule type" value="Genomic_DNA"/>
</dbReference>
<evidence type="ECO:0000313" key="2">
    <source>
        <dbReference type="Proteomes" id="UP000694005"/>
    </source>
</evidence>
<proteinExistence type="predicted"/>
<name>A0A8D9HBM9_BRACM</name>
<dbReference type="Gramene" id="A08p01560.2_BraZ1">
    <property type="protein sequence ID" value="A08p01560.2_BraZ1.CDS.1"/>
    <property type="gene ID" value="A08g01560.2_BraZ1"/>
</dbReference>
<evidence type="ECO:0000313" key="1">
    <source>
        <dbReference type="EMBL" id="CAG7896490.1"/>
    </source>
</evidence>
<accession>A0A8D9HBM9</accession>
<reference evidence="1 2" key="1">
    <citation type="submission" date="2021-07" db="EMBL/GenBank/DDBJ databases">
        <authorList>
            <consortium name="Genoscope - CEA"/>
            <person name="William W."/>
        </authorList>
    </citation>
    <scope>NUCLEOTIDE SEQUENCE [LARGE SCALE GENOMIC DNA]</scope>
</reference>
<organism evidence="1 2">
    <name type="scientific">Brassica campestris</name>
    <name type="common">Field mustard</name>
    <dbReference type="NCBI Taxonomy" id="3711"/>
    <lineage>
        <taxon>Eukaryota</taxon>
        <taxon>Viridiplantae</taxon>
        <taxon>Streptophyta</taxon>
        <taxon>Embryophyta</taxon>
        <taxon>Tracheophyta</taxon>
        <taxon>Spermatophyta</taxon>
        <taxon>Magnoliopsida</taxon>
        <taxon>eudicotyledons</taxon>
        <taxon>Gunneridae</taxon>
        <taxon>Pentapetalae</taxon>
        <taxon>rosids</taxon>
        <taxon>malvids</taxon>
        <taxon>Brassicales</taxon>
        <taxon>Brassicaceae</taxon>
        <taxon>Brassiceae</taxon>
        <taxon>Brassica</taxon>
    </lineage>
</organism>
<sequence>MRDQSKRVSCCSCSVAGINRKPHSSFLHFLLQSNLLYLQFGRKDRTFCFCHFRFVML</sequence>
<dbReference type="Proteomes" id="UP000694005">
    <property type="component" value="Chromosome A08"/>
</dbReference>
<protein>
    <submittedName>
        <fullName evidence="1">Uncharacterized protein</fullName>
    </submittedName>
</protein>